<keyword evidence="6 8" id="KW-0456">Lyase</keyword>
<dbReference type="Pfam" id="PF00194">
    <property type="entry name" value="Carb_anhydrase"/>
    <property type="match status" value="1"/>
</dbReference>
<comment type="function">
    <text evidence="1 8">Reversible hydration of carbon dioxide.</text>
</comment>
<dbReference type="InterPro" id="IPR001148">
    <property type="entry name" value="CA_dom"/>
</dbReference>
<name>A0A443S3L1_9ACAR</name>
<feature type="non-terminal residue" evidence="10">
    <location>
        <position position="277"/>
    </location>
</feature>
<evidence type="ECO:0000313" key="10">
    <source>
        <dbReference type="EMBL" id="RWS22122.1"/>
    </source>
</evidence>
<dbReference type="PROSITE" id="PS51144">
    <property type="entry name" value="ALPHA_CA_2"/>
    <property type="match status" value="1"/>
</dbReference>
<evidence type="ECO:0000256" key="8">
    <source>
        <dbReference type="RuleBase" id="RU367011"/>
    </source>
</evidence>
<dbReference type="VEuPathDB" id="VectorBase:LDEU009918"/>
<keyword evidence="5 8" id="KW-0862">Zinc</keyword>
<dbReference type="EC" id="4.2.1.1" evidence="3 8"/>
<evidence type="ECO:0000259" key="9">
    <source>
        <dbReference type="PROSITE" id="PS51144"/>
    </source>
</evidence>
<dbReference type="GO" id="GO:0008270">
    <property type="term" value="F:zinc ion binding"/>
    <property type="evidence" value="ECO:0007669"/>
    <property type="project" value="UniProtKB-UniRule"/>
</dbReference>
<dbReference type="Gene3D" id="3.10.200.10">
    <property type="entry name" value="Alpha carbonic anhydrase"/>
    <property type="match status" value="1"/>
</dbReference>
<accession>A0A443S3L1</accession>
<dbReference type="GO" id="GO:0004089">
    <property type="term" value="F:carbonate dehydratase activity"/>
    <property type="evidence" value="ECO:0007669"/>
    <property type="project" value="UniProtKB-UniRule"/>
</dbReference>
<evidence type="ECO:0000256" key="3">
    <source>
        <dbReference type="ARBA" id="ARBA00012925"/>
    </source>
</evidence>
<dbReference type="OrthoDB" id="429145at2759"/>
<dbReference type="SUPFAM" id="SSF51069">
    <property type="entry name" value="Carbonic anhydrase"/>
    <property type="match status" value="1"/>
</dbReference>
<evidence type="ECO:0000256" key="1">
    <source>
        <dbReference type="ARBA" id="ARBA00002904"/>
    </source>
</evidence>
<dbReference type="CDD" id="cd00326">
    <property type="entry name" value="alpha_CA"/>
    <property type="match status" value="1"/>
</dbReference>
<dbReference type="SMART" id="SM01057">
    <property type="entry name" value="Carb_anhydrase"/>
    <property type="match status" value="1"/>
</dbReference>
<comment type="catalytic activity">
    <reaction evidence="7 8">
        <text>hydrogencarbonate + H(+) = CO2 + H2O</text>
        <dbReference type="Rhea" id="RHEA:10748"/>
        <dbReference type="ChEBI" id="CHEBI:15377"/>
        <dbReference type="ChEBI" id="CHEBI:15378"/>
        <dbReference type="ChEBI" id="CHEBI:16526"/>
        <dbReference type="ChEBI" id="CHEBI:17544"/>
        <dbReference type="EC" id="4.2.1.1"/>
    </reaction>
</comment>
<keyword evidence="11" id="KW-1185">Reference proteome</keyword>
<feature type="domain" description="Alpha-carbonic anhydrase" evidence="9">
    <location>
        <begin position="4"/>
        <end position="260"/>
    </location>
</feature>
<evidence type="ECO:0000256" key="6">
    <source>
        <dbReference type="ARBA" id="ARBA00023239"/>
    </source>
</evidence>
<evidence type="ECO:0000256" key="7">
    <source>
        <dbReference type="ARBA" id="ARBA00048348"/>
    </source>
</evidence>
<protein>
    <recommendedName>
        <fullName evidence="3 8">Carbonic anhydrase</fullName>
        <ecNumber evidence="3 8">4.2.1.1</ecNumber>
    </recommendedName>
</protein>
<dbReference type="Proteomes" id="UP000288716">
    <property type="component" value="Unassembled WGS sequence"/>
</dbReference>
<comment type="similarity">
    <text evidence="2 8">Belongs to the alpha-carbonic anhydrase family.</text>
</comment>
<organism evidence="10 11">
    <name type="scientific">Leptotrombidium deliense</name>
    <dbReference type="NCBI Taxonomy" id="299467"/>
    <lineage>
        <taxon>Eukaryota</taxon>
        <taxon>Metazoa</taxon>
        <taxon>Ecdysozoa</taxon>
        <taxon>Arthropoda</taxon>
        <taxon>Chelicerata</taxon>
        <taxon>Arachnida</taxon>
        <taxon>Acari</taxon>
        <taxon>Acariformes</taxon>
        <taxon>Trombidiformes</taxon>
        <taxon>Prostigmata</taxon>
        <taxon>Anystina</taxon>
        <taxon>Parasitengona</taxon>
        <taxon>Trombiculoidea</taxon>
        <taxon>Trombiculidae</taxon>
        <taxon>Leptotrombidium</taxon>
    </lineage>
</organism>
<sequence>KPPKNYTHKDQDNWPLTFPICNSTQQSPINILSYGVESDPTMFLEFGPFYNTWLQRAELSNDGVTVEVELTGGGSPLVSGTAVNNELYRFQQFHFHWGSEDNVGSEHTIDNVRFPLEMHLVHYNDKYDNIIEAATKPDGLLVLAILFKLSVVNNPFLNPLIIDLGSVRCASRKLDFNNRVILAQLLPVNTRFFYQYRGSLTTPPCLETVNWIIFPETVPIGIQQMLQFRLLAADKDCRTVIGDNWRRTQATNSRVVKKPLRGIWFNTIILYHLKDSF</sequence>
<dbReference type="InterPro" id="IPR023561">
    <property type="entry name" value="Carbonic_anhydrase_a-class"/>
</dbReference>
<dbReference type="AlphaFoldDB" id="A0A443S3L1"/>
<dbReference type="InterPro" id="IPR036398">
    <property type="entry name" value="CA_dom_sf"/>
</dbReference>
<evidence type="ECO:0000313" key="11">
    <source>
        <dbReference type="Proteomes" id="UP000288716"/>
    </source>
</evidence>
<gene>
    <name evidence="10" type="ORF">B4U80_06196</name>
</gene>
<dbReference type="PANTHER" id="PTHR18952">
    <property type="entry name" value="CARBONIC ANHYDRASE"/>
    <property type="match status" value="1"/>
</dbReference>
<evidence type="ECO:0000256" key="2">
    <source>
        <dbReference type="ARBA" id="ARBA00010718"/>
    </source>
</evidence>
<comment type="caution">
    <text evidence="10">The sequence shown here is derived from an EMBL/GenBank/DDBJ whole genome shotgun (WGS) entry which is preliminary data.</text>
</comment>
<evidence type="ECO:0000256" key="4">
    <source>
        <dbReference type="ARBA" id="ARBA00022723"/>
    </source>
</evidence>
<reference evidence="10 11" key="1">
    <citation type="journal article" date="2018" name="Gigascience">
        <title>Genomes of trombidid mites reveal novel predicted allergens and laterally-transferred genes associated with secondary metabolism.</title>
        <authorList>
            <person name="Dong X."/>
            <person name="Chaisiri K."/>
            <person name="Xia D."/>
            <person name="Armstrong S.D."/>
            <person name="Fang Y."/>
            <person name="Donnelly M.J."/>
            <person name="Kadowaki T."/>
            <person name="McGarry J.W."/>
            <person name="Darby A.C."/>
            <person name="Makepeace B.L."/>
        </authorList>
    </citation>
    <scope>NUCLEOTIDE SEQUENCE [LARGE SCALE GENOMIC DNA]</scope>
    <source>
        <strain evidence="10">UoL-UT</strain>
    </source>
</reference>
<dbReference type="InterPro" id="IPR018338">
    <property type="entry name" value="Carbonic_anhydrase_a-class_CS"/>
</dbReference>
<keyword evidence="4 8" id="KW-0479">Metal-binding</keyword>
<evidence type="ECO:0000256" key="5">
    <source>
        <dbReference type="ARBA" id="ARBA00022833"/>
    </source>
</evidence>
<dbReference type="PROSITE" id="PS00162">
    <property type="entry name" value="ALPHA_CA_1"/>
    <property type="match status" value="1"/>
</dbReference>
<comment type="cofactor">
    <cofactor evidence="8">
        <name>Zn(2+)</name>
        <dbReference type="ChEBI" id="CHEBI:29105"/>
    </cofactor>
</comment>
<dbReference type="PANTHER" id="PTHR18952:SF265">
    <property type="entry name" value="CARBONIC ANHYDRASE"/>
    <property type="match status" value="1"/>
</dbReference>
<feature type="non-terminal residue" evidence="10">
    <location>
        <position position="1"/>
    </location>
</feature>
<dbReference type="STRING" id="299467.A0A443S3L1"/>
<proteinExistence type="inferred from homology"/>
<dbReference type="EMBL" id="NCKV01009777">
    <property type="protein sequence ID" value="RWS22122.1"/>
    <property type="molecule type" value="Genomic_DNA"/>
</dbReference>